<dbReference type="PANTHER" id="PTHR23501:SF200">
    <property type="entry name" value="TRANSPORTER, PUTATIVE (AFU_ORTHOLOGUE AFUA_3G01360)-RELATED"/>
    <property type="match status" value="1"/>
</dbReference>
<evidence type="ECO:0000313" key="8">
    <source>
        <dbReference type="Proteomes" id="UP000030752"/>
    </source>
</evidence>
<reference evidence="7 8" key="1">
    <citation type="submission" date="2013-03" db="EMBL/GenBank/DDBJ databases">
        <title>The Genome Sequence of Phialophora europaea CBS 101466.</title>
        <authorList>
            <consortium name="The Broad Institute Genomics Platform"/>
            <person name="Cuomo C."/>
            <person name="de Hoog S."/>
            <person name="Gorbushina A."/>
            <person name="Walker B."/>
            <person name="Young S.K."/>
            <person name="Zeng Q."/>
            <person name="Gargeya S."/>
            <person name="Fitzgerald M."/>
            <person name="Haas B."/>
            <person name="Abouelleil A."/>
            <person name="Allen A.W."/>
            <person name="Alvarado L."/>
            <person name="Arachchi H.M."/>
            <person name="Berlin A.M."/>
            <person name="Chapman S.B."/>
            <person name="Gainer-Dewar J."/>
            <person name="Goldberg J."/>
            <person name="Griggs A."/>
            <person name="Gujja S."/>
            <person name="Hansen M."/>
            <person name="Howarth C."/>
            <person name="Imamovic A."/>
            <person name="Ireland A."/>
            <person name="Larimer J."/>
            <person name="McCowan C."/>
            <person name="Murphy C."/>
            <person name="Pearson M."/>
            <person name="Poon T.W."/>
            <person name="Priest M."/>
            <person name="Roberts A."/>
            <person name="Saif S."/>
            <person name="Shea T."/>
            <person name="Sisk P."/>
            <person name="Sykes S."/>
            <person name="Wortman J."/>
            <person name="Nusbaum C."/>
            <person name="Birren B."/>
        </authorList>
    </citation>
    <scope>NUCLEOTIDE SEQUENCE [LARGE SCALE GENOMIC DNA]</scope>
    <source>
        <strain evidence="7 8">CBS 101466</strain>
    </source>
</reference>
<dbReference type="OrthoDB" id="2241241at2759"/>
<feature type="transmembrane region" description="Helical" evidence="5">
    <location>
        <begin position="114"/>
        <end position="147"/>
    </location>
</feature>
<dbReference type="InterPro" id="IPR020846">
    <property type="entry name" value="MFS_dom"/>
</dbReference>
<name>W2RXY1_CYPE1</name>
<dbReference type="GeneID" id="19970459"/>
<protein>
    <recommendedName>
        <fullName evidence="6">Major facilitator superfamily (MFS) profile domain-containing protein</fullName>
    </recommendedName>
</protein>
<feature type="transmembrane region" description="Helical" evidence="5">
    <location>
        <begin position="284"/>
        <end position="304"/>
    </location>
</feature>
<dbReference type="Gene3D" id="1.20.1250.20">
    <property type="entry name" value="MFS general substrate transporter like domains"/>
    <property type="match status" value="2"/>
</dbReference>
<feature type="transmembrane region" description="Helical" evidence="5">
    <location>
        <begin position="451"/>
        <end position="474"/>
    </location>
</feature>
<feature type="transmembrane region" description="Helical" evidence="5">
    <location>
        <begin position="527"/>
        <end position="546"/>
    </location>
</feature>
<feature type="transmembrane region" description="Helical" evidence="5">
    <location>
        <begin position="168"/>
        <end position="190"/>
    </location>
</feature>
<keyword evidence="3 5" id="KW-1133">Transmembrane helix</keyword>
<evidence type="ECO:0000256" key="2">
    <source>
        <dbReference type="ARBA" id="ARBA00022692"/>
    </source>
</evidence>
<dbReference type="SUPFAM" id="SSF103473">
    <property type="entry name" value="MFS general substrate transporter"/>
    <property type="match status" value="2"/>
</dbReference>
<proteinExistence type="predicted"/>
<evidence type="ECO:0000256" key="3">
    <source>
        <dbReference type="ARBA" id="ARBA00022989"/>
    </source>
</evidence>
<keyword evidence="8" id="KW-1185">Reference proteome</keyword>
<dbReference type="VEuPathDB" id="FungiDB:HMPREF1541_03120"/>
<dbReference type="HOGENOM" id="CLU_012970_2_2_1"/>
<feature type="transmembrane region" description="Helical" evidence="5">
    <location>
        <begin position="202"/>
        <end position="225"/>
    </location>
</feature>
<feature type="transmembrane region" description="Helical" evidence="5">
    <location>
        <begin position="388"/>
        <end position="405"/>
    </location>
</feature>
<dbReference type="InParanoid" id="W2RXY1"/>
<feature type="transmembrane region" description="Helical" evidence="5">
    <location>
        <begin position="48"/>
        <end position="69"/>
    </location>
</feature>
<evidence type="ECO:0000256" key="1">
    <source>
        <dbReference type="ARBA" id="ARBA00004141"/>
    </source>
</evidence>
<feature type="transmembrane region" description="Helical" evidence="5">
    <location>
        <begin position="417"/>
        <end position="439"/>
    </location>
</feature>
<dbReference type="Pfam" id="PF07690">
    <property type="entry name" value="MFS_1"/>
    <property type="match status" value="1"/>
</dbReference>
<evidence type="ECO:0000256" key="5">
    <source>
        <dbReference type="SAM" id="Phobius"/>
    </source>
</evidence>
<dbReference type="eggNOG" id="KOG0254">
    <property type="taxonomic scope" value="Eukaryota"/>
</dbReference>
<feature type="transmembrane region" description="Helical" evidence="5">
    <location>
        <begin position="81"/>
        <end position="102"/>
    </location>
</feature>
<dbReference type="PANTHER" id="PTHR23501">
    <property type="entry name" value="MAJOR FACILITATOR SUPERFAMILY"/>
    <property type="match status" value="1"/>
</dbReference>
<dbReference type="InterPro" id="IPR011701">
    <property type="entry name" value="MFS"/>
</dbReference>
<dbReference type="EMBL" id="KB822719">
    <property type="protein sequence ID" value="ETN41185.1"/>
    <property type="molecule type" value="Genomic_DNA"/>
</dbReference>
<evidence type="ECO:0000313" key="7">
    <source>
        <dbReference type="EMBL" id="ETN41185.1"/>
    </source>
</evidence>
<dbReference type="GO" id="GO:0015343">
    <property type="term" value="F:siderophore-iron transmembrane transporter activity"/>
    <property type="evidence" value="ECO:0007669"/>
    <property type="project" value="TreeGrafter"/>
</dbReference>
<gene>
    <name evidence="7" type="ORF">HMPREF1541_03120</name>
</gene>
<dbReference type="Proteomes" id="UP000030752">
    <property type="component" value="Unassembled WGS sequence"/>
</dbReference>
<comment type="subcellular location">
    <subcellularLocation>
        <location evidence="1">Membrane</location>
        <topology evidence="1">Multi-pass membrane protein</topology>
    </subcellularLocation>
</comment>
<evidence type="ECO:0000259" key="6">
    <source>
        <dbReference type="PROSITE" id="PS50850"/>
    </source>
</evidence>
<dbReference type="GO" id="GO:0005886">
    <property type="term" value="C:plasma membrane"/>
    <property type="evidence" value="ECO:0007669"/>
    <property type="project" value="TreeGrafter"/>
</dbReference>
<feature type="transmembrane region" description="Helical" evidence="5">
    <location>
        <begin position="316"/>
        <end position="343"/>
    </location>
</feature>
<organism evidence="7 8">
    <name type="scientific">Cyphellophora europaea (strain CBS 101466)</name>
    <name type="common">Phialophora europaea</name>
    <dbReference type="NCBI Taxonomy" id="1220924"/>
    <lineage>
        <taxon>Eukaryota</taxon>
        <taxon>Fungi</taxon>
        <taxon>Dikarya</taxon>
        <taxon>Ascomycota</taxon>
        <taxon>Pezizomycotina</taxon>
        <taxon>Eurotiomycetes</taxon>
        <taxon>Chaetothyriomycetidae</taxon>
        <taxon>Chaetothyriales</taxon>
        <taxon>Cyphellophoraceae</taxon>
        <taxon>Cyphellophora</taxon>
    </lineage>
</organism>
<sequence length="574" mass="61980">MAAPPKDDIALATVREDDLKAAQVVEVAGGVARADAMELVWGKHGKKLLWAGIVCMLLAYQFDNALLYNYRNYAASDFNNVAGLATLATAGNIVFAVFKPPIAKVSDVVGRGEAYVFCICCYLLGYILCASSTSFGAYAGGFVFANIGQTGANILNDIIITDISSMRWRGFAIAVSFTPFLVTPWISGFIVEHVVSPDGIGWRWGIGMFAFIMPICATALLFPLFSFQHRAKKQGVILTQPISVLEFCSQVDLGGSFLLCAGFAMFLLPFTLAGSTPSRWQTPYIIALIVVGAITLIAMVLYEAMLAKHPILPARYFRNLSIVICCSLGFLDTLGFQCTHVYLYTFVTIAQNMSPRNATFLNYTNGVVQCLFGILGGAIMWKTRSYKWLMVIGTVIKLVGFGLMIRLRGSSNSWAELFIVQAVQGVGSGFIETIIIVGSQIVVPRVEQAQVTALVLLFVFLGASVGTSVAGGIYSGNFREALEQRLGSASPEVVTAVYESITSAQIPADGTAERDAASLAYSDVLRYITYVAVATSALCVVIALFLPDHRLRDGKTLVSGVQGTDVERIENGRR</sequence>
<dbReference type="AlphaFoldDB" id="W2RXY1"/>
<dbReference type="PROSITE" id="PS50850">
    <property type="entry name" value="MFS"/>
    <property type="match status" value="1"/>
</dbReference>
<dbReference type="InterPro" id="IPR036259">
    <property type="entry name" value="MFS_trans_sf"/>
</dbReference>
<accession>W2RXY1</accession>
<keyword evidence="2 5" id="KW-0812">Transmembrane</keyword>
<feature type="transmembrane region" description="Helical" evidence="5">
    <location>
        <begin position="253"/>
        <end position="272"/>
    </location>
</feature>
<feature type="transmembrane region" description="Helical" evidence="5">
    <location>
        <begin position="363"/>
        <end position="381"/>
    </location>
</feature>
<dbReference type="RefSeq" id="XP_008715694.1">
    <property type="nucleotide sequence ID" value="XM_008717472.1"/>
</dbReference>
<keyword evidence="4 5" id="KW-0472">Membrane</keyword>
<feature type="domain" description="Major facilitator superfamily (MFS) profile" evidence="6">
    <location>
        <begin position="49"/>
        <end position="551"/>
    </location>
</feature>
<evidence type="ECO:0000256" key="4">
    <source>
        <dbReference type="ARBA" id="ARBA00023136"/>
    </source>
</evidence>